<dbReference type="GO" id="GO:0003677">
    <property type="term" value="F:DNA binding"/>
    <property type="evidence" value="ECO:0007669"/>
    <property type="project" value="InterPro"/>
</dbReference>
<evidence type="ECO:0000313" key="2">
    <source>
        <dbReference type="EMBL" id="KAG6441727.1"/>
    </source>
</evidence>
<dbReference type="EMBL" id="JH668288">
    <property type="protein sequence ID" value="KAG6441727.1"/>
    <property type="molecule type" value="Genomic_DNA"/>
</dbReference>
<keyword evidence="3" id="KW-1185">Reference proteome</keyword>
<evidence type="ECO:0000313" key="3">
    <source>
        <dbReference type="Proteomes" id="UP000791440"/>
    </source>
</evidence>
<gene>
    <name evidence="2" type="ORF">O3G_MSEX001987</name>
</gene>
<evidence type="ECO:0000259" key="1">
    <source>
        <dbReference type="Pfam" id="PF05225"/>
    </source>
</evidence>
<protein>
    <recommendedName>
        <fullName evidence="1">HTH psq-type domain-containing protein</fullName>
    </recommendedName>
</protein>
<reference evidence="2" key="1">
    <citation type="journal article" date="2016" name="Insect Biochem. Mol. Biol.">
        <title>Multifaceted biological insights from a draft genome sequence of the tobacco hornworm moth, Manduca sexta.</title>
        <authorList>
            <person name="Kanost M.R."/>
            <person name="Arrese E.L."/>
            <person name="Cao X."/>
            <person name="Chen Y.R."/>
            <person name="Chellapilla S."/>
            <person name="Goldsmith M.R."/>
            <person name="Grosse-Wilde E."/>
            <person name="Heckel D.G."/>
            <person name="Herndon N."/>
            <person name="Jiang H."/>
            <person name="Papanicolaou A."/>
            <person name="Qu J."/>
            <person name="Soulages J.L."/>
            <person name="Vogel H."/>
            <person name="Walters J."/>
            <person name="Waterhouse R.M."/>
            <person name="Ahn S.J."/>
            <person name="Almeida F.C."/>
            <person name="An C."/>
            <person name="Aqrawi P."/>
            <person name="Bretschneider A."/>
            <person name="Bryant W.B."/>
            <person name="Bucks S."/>
            <person name="Chao H."/>
            <person name="Chevignon G."/>
            <person name="Christen J.M."/>
            <person name="Clarke D.F."/>
            <person name="Dittmer N.T."/>
            <person name="Ferguson L.C.F."/>
            <person name="Garavelou S."/>
            <person name="Gordon K.H.J."/>
            <person name="Gunaratna R.T."/>
            <person name="Han Y."/>
            <person name="Hauser F."/>
            <person name="He Y."/>
            <person name="Heidel-Fischer H."/>
            <person name="Hirsh A."/>
            <person name="Hu Y."/>
            <person name="Jiang H."/>
            <person name="Kalra D."/>
            <person name="Klinner C."/>
            <person name="Konig C."/>
            <person name="Kovar C."/>
            <person name="Kroll A.R."/>
            <person name="Kuwar S.S."/>
            <person name="Lee S.L."/>
            <person name="Lehman R."/>
            <person name="Li K."/>
            <person name="Li Z."/>
            <person name="Liang H."/>
            <person name="Lovelace S."/>
            <person name="Lu Z."/>
            <person name="Mansfield J.H."/>
            <person name="McCulloch K.J."/>
            <person name="Mathew T."/>
            <person name="Morton B."/>
            <person name="Muzny D.M."/>
            <person name="Neunemann D."/>
            <person name="Ongeri F."/>
            <person name="Pauchet Y."/>
            <person name="Pu L.L."/>
            <person name="Pyrousis I."/>
            <person name="Rao X.J."/>
            <person name="Redding A."/>
            <person name="Roesel C."/>
            <person name="Sanchez-Gracia A."/>
            <person name="Schaack S."/>
            <person name="Shukla A."/>
            <person name="Tetreau G."/>
            <person name="Wang Y."/>
            <person name="Xiong G.H."/>
            <person name="Traut W."/>
            <person name="Walsh T.K."/>
            <person name="Worley K.C."/>
            <person name="Wu D."/>
            <person name="Wu W."/>
            <person name="Wu Y.Q."/>
            <person name="Zhang X."/>
            <person name="Zou Z."/>
            <person name="Zucker H."/>
            <person name="Briscoe A.D."/>
            <person name="Burmester T."/>
            <person name="Clem R.J."/>
            <person name="Feyereisen R."/>
            <person name="Grimmelikhuijzen C.J.P."/>
            <person name="Hamodrakas S.J."/>
            <person name="Hansson B.S."/>
            <person name="Huguet E."/>
            <person name="Jermiin L.S."/>
            <person name="Lan Q."/>
            <person name="Lehman H.K."/>
            <person name="Lorenzen M."/>
            <person name="Merzendorfer H."/>
            <person name="Michalopoulos I."/>
            <person name="Morton D.B."/>
            <person name="Muthukrishnan S."/>
            <person name="Oakeshott J.G."/>
            <person name="Palmer W."/>
            <person name="Park Y."/>
            <person name="Passarelli A.L."/>
            <person name="Rozas J."/>
            <person name="Schwartz L.M."/>
            <person name="Smith W."/>
            <person name="Southgate A."/>
            <person name="Vilcinskas A."/>
            <person name="Vogt R."/>
            <person name="Wang P."/>
            <person name="Werren J."/>
            <person name="Yu X.Q."/>
            <person name="Zhou J.J."/>
            <person name="Brown S.J."/>
            <person name="Scherer S.E."/>
            <person name="Richards S."/>
            <person name="Blissard G.W."/>
        </authorList>
    </citation>
    <scope>NUCLEOTIDE SEQUENCE</scope>
</reference>
<reference evidence="2" key="2">
    <citation type="submission" date="2020-12" db="EMBL/GenBank/DDBJ databases">
        <authorList>
            <person name="Kanost M."/>
        </authorList>
    </citation>
    <scope>NUCLEOTIDE SEQUENCE</scope>
</reference>
<proteinExistence type="predicted"/>
<feature type="domain" description="HTH psq-type" evidence="1">
    <location>
        <begin position="10"/>
        <end position="45"/>
    </location>
</feature>
<sequence length="128" mass="14921">MPPKRATWSEESMRAVMEAVKNGQMSQNSAAKYHNIPRKTLWNHLISGSTVKKIGRKPVLNRKQENQLVSRLTDKNKISKLTSKLIRREAFVFCEERRLKHNFNRKTGLAGKDWLRPFLERHPEISIG</sequence>
<dbReference type="Pfam" id="PF05225">
    <property type="entry name" value="HTH_psq"/>
    <property type="match status" value="1"/>
</dbReference>
<dbReference type="InterPro" id="IPR007889">
    <property type="entry name" value="HTH_Psq"/>
</dbReference>
<organism evidence="2 3">
    <name type="scientific">Manduca sexta</name>
    <name type="common">Tobacco hawkmoth</name>
    <name type="synonym">Tobacco hornworm</name>
    <dbReference type="NCBI Taxonomy" id="7130"/>
    <lineage>
        <taxon>Eukaryota</taxon>
        <taxon>Metazoa</taxon>
        <taxon>Ecdysozoa</taxon>
        <taxon>Arthropoda</taxon>
        <taxon>Hexapoda</taxon>
        <taxon>Insecta</taxon>
        <taxon>Pterygota</taxon>
        <taxon>Neoptera</taxon>
        <taxon>Endopterygota</taxon>
        <taxon>Lepidoptera</taxon>
        <taxon>Glossata</taxon>
        <taxon>Ditrysia</taxon>
        <taxon>Bombycoidea</taxon>
        <taxon>Sphingidae</taxon>
        <taxon>Sphinginae</taxon>
        <taxon>Sphingini</taxon>
        <taxon>Manduca</taxon>
    </lineage>
</organism>
<comment type="caution">
    <text evidence="2">The sequence shown here is derived from an EMBL/GenBank/DDBJ whole genome shotgun (WGS) entry which is preliminary data.</text>
</comment>
<dbReference type="Proteomes" id="UP000791440">
    <property type="component" value="Unassembled WGS sequence"/>
</dbReference>
<accession>A0A922CD24</accession>
<dbReference type="AlphaFoldDB" id="A0A922CD24"/>
<dbReference type="EMBL" id="JH668288">
    <property type="protein sequence ID" value="KAG6441728.1"/>
    <property type="molecule type" value="Genomic_DNA"/>
</dbReference>
<name>A0A922CD24_MANSE</name>